<dbReference type="RefSeq" id="XP_028545058.1">
    <property type="nucleotide sequence ID" value="XM_028689257.1"/>
</dbReference>
<feature type="region of interest" description="Disordered" evidence="1">
    <location>
        <begin position="95"/>
        <end position="135"/>
    </location>
</feature>
<evidence type="ECO:0000313" key="3">
    <source>
        <dbReference type="EMBL" id="GAW82469.1"/>
    </source>
</evidence>
<dbReference type="Pfam" id="PF04037">
    <property type="entry name" value="DUF382"/>
    <property type="match status" value="1"/>
</dbReference>
<evidence type="ECO:0000259" key="2">
    <source>
        <dbReference type="SMART" id="SM00581"/>
    </source>
</evidence>
<feature type="region of interest" description="Disordered" evidence="1">
    <location>
        <begin position="20"/>
        <end position="54"/>
    </location>
</feature>
<dbReference type="GeneID" id="39749206"/>
<dbReference type="AlphaFoldDB" id="A0A1Y1JIY8"/>
<organism evidence="3 4">
    <name type="scientific">Plasmodium gonderi</name>
    <dbReference type="NCBI Taxonomy" id="77519"/>
    <lineage>
        <taxon>Eukaryota</taxon>
        <taxon>Sar</taxon>
        <taxon>Alveolata</taxon>
        <taxon>Apicomplexa</taxon>
        <taxon>Aconoidasida</taxon>
        <taxon>Haemosporida</taxon>
        <taxon>Plasmodiidae</taxon>
        <taxon>Plasmodium</taxon>
        <taxon>Plasmodium (Plasmodium)</taxon>
    </lineage>
</organism>
<evidence type="ECO:0000256" key="1">
    <source>
        <dbReference type="SAM" id="MobiDB-lite"/>
    </source>
</evidence>
<gene>
    <name evidence="3" type="ORF">PGO_124670</name>
</gene>
<feature type="compositionally biased region" description="Basic and acidic residues" evidence="1">
    <location>
        <begin position="665"/>
        <end position="675"/>
    </location>
</feature>
<dbReference type="Pfam" id="PF04046">
    <property type="entry name" value="PSP"/>
    <property type="match status" value="1"/>
</dbReference>
<dbReference type="Proteomes" id="UP000195521">
    <property type="component" value="Unassembled WGS sequence"/>
</dbReference>
<dbReference type="OrthoDB" id="10260794at2759"/>
<dbReference type="SMART" id="SM00581">
    <property type="entry name" value="PSP"/>
    <property type="match status" value="1"/>
</dbReference>
<dbReference type="GO" id="GO:0005634">
    <property type="term" value="C:nucleus"/>
    <property type="evidence" value="ECO:0007669"/>
    <property type="project" value="InterPro"/>
</dbReference>
<name>A0A1Y1JIY8_PLAGO</name>
<keyword evidence="4" id="KW-1185">Reference proteome</keyword>
<feature type="compositionally biased region" description="Basic residues" evidence="1">
    <location>
        <begin position="25"/>
        <end position="40"/>
    </location>
</feature>
<dbReference type="InterPro" id="IPR007180">
    <property type="entry name" value="DUF382"/>
</dbReference>
<feature type="region of interest" description="Disordered" evidence="1">
    <location>
        <begin position="445"/>
        <end position="484"/>
    </location>
</feature>
<feature type="compositionally biased region" description="Basic residues" evidence="1">
    <location>
        <begin position="676"/>
        <end position="686"/>
    </location>
</feature>
<dbReference type="PANTHER" id="PTHR12785:SF6">
    <property type="entry name" value="SPLICING FACTOR 3B SUBUNIT 2"/>
    <property type="match status" value="1"/>
</dbReference>
<proteinExistence type="predicted"/>
<dbReference type="EMBL" id="BDQF01000013">
    <property type="protein sequence ID" value="GAW82469.1"/>
    <property type="molecule type" value="Genomic_DNA"/>
</dbReference>
<reference evidence="4" key="1">
    <citation type="submission" date="2017-04" db="EMBL/GenBank/DDBJ databases">
        <title>Plasmodium gonderi genome.</title>
        <authorList>
            <person name="Arisue N."/>
            <person name="Honma H."/>
            <person name="Kawai S."/>
            <person name="Tougan T."/>
            <person name="Tanabe K."/>
            <person name="Horii T."/>
        </authorList>
    </citation>
    <scope>NUCLEOTIDE SEQUENCE [LARGE SCALE GENOMIC DNA]</scope>
    <source>
        <strain evidence="4">ATCC 30045</strain>
    </source>
</reference>
<feature type="compositionally biased region" description="Basic and acidic residues" evidence="1">
    <location>
        <begin position="464"/>
        <end position="483"/>
    </location>
</feature>
<feature type="compositionally biased region" description="Acidic residues" evidence="1">
    <location>
        <begin position="445"/>
        <end position="463"/>
    </location>
</feature>
<dbReference type="PANTHER" id="PTHR12785">
    <property type="entry name" value="SPLICING FACTOR 3B"/>
    <property type="match status" value="1"/>
</dbReference>
<dbReference type="InterPro" id="IPR006568">
    <property type="entry name" value="PSP_pro-rich"/>
</dbReference>
<accession>A0A1Y1JIY8</accession>
<dbReference type="InterPro" id="IPR052584">
    <property type="entry name" value="U2_snRNP_Complex_Component"/>
</dbReference>
<comment type="caution">
    <text evidence="3">The sequence shown here is derived from an EMBL/GenBank/DDBJ whole genome shotgun (WGS) entry which is preliminary data.</text>
</comment>
<feature type="compositionally biased region" description="Acidic residues" evidence="1">
    <location>
        <begin position="112"/>
        <end position="130"/>
    </location>
</feature>
<feature type="compositionally biased region" description="Basic and acidic residues" evidence="1">
    <location>
        <begin position="95"/>
        <end position="110"/>
    </location>
</feature>
<dbReference type="OMA" id="WLKCLKD"/>
<protein>
    <submittedName>
        <fullName evidence="3">Splicing factor 3B subunit 2</fullName>
    </submittedName>
</protein>
<evidence type="ECO:0000313" key="4">
    <source>
        <dbReference type="Proteomes" id="UP000195521"/>
    </source>
</evidence>
<sequence length="686" mass="78567">MAVADLIDIKKLKELRRSNPTKAKNLIKKIKKRNAKKEKKEKKNDTSNGVNKDILRNYQYEPYVEYVEEDIEEEIFKNFQDVYIKFKGNKDGYVDPEDHTDYEKKKKNLDDISSEDDEKEEDDEDAEEEAGTMKNKEPISKKALKLLNRPSVMKLKEFAKKPELVEIWDTTASDPFFFVWLKCLKDSVPVPQQWCQKRKYMHGKRGTEKIPYKLPPYIEDTKISEIRQAIKEKEEQKSLKQKMRDRVRPKLHTMDIDYQTLHDAFFKYATKPKLVKFADLYYEGKEFELKTKKFRPGVISEKLRKALNIDPNEPLPWLFNMQKYGLPPSFPYLNIPGLNELTQDKSGSGKTIGMSANENTTGVGSAHMGANTQGDTNTQSNSICQGAANIQSSINKDQEGGAKPRYDNVDESGNIVYGNFVSQHTSENSSKFPDDFLWGEIDENYENSEEGEEEVEEGNEYIDDGNKEEKKKSQSKEQKEKSDAIYSENVNIHLNENINEDMLKNNFNSGIYSVATNTKINGSYTPFMESGATSVDLTSFISGYETPKYVYNNNYMNPSNIKPYTVLQKEQVPISQNNLFSSNVKYKINSSISMMSKASNVSEAGGGGITPFSNIGISTPYVQSETGKKLQINPPSTNIEDIKKELSKYEEISNKAKLVSAQVDPPKKVKNEEIKKKKKKKKYFKF</sequence>
<feature type="domain" description="PSP proline-rich" evidence="2">
    <location>
        <begin position="291"/>
        <end position="343"/>
    </location>
</feature>
<feature type="region of interest" description="Disordered" evidence="1">
    <location>
        <begin position="661"/>
        <end position="686"/>
    </location>
</feature>